<proteinExistence type="predicted"/>
<sequence>MTRMRVKRMCMTVPLSFVNRKTNIFVGTAGSGKSEIALNVSLELGEFFNVNLIDADVINFYYNLRSIKHIIENKNINFISLHFEDKSIDLPVLSGRVFEALSSSNGVNIIDVGGDELGSRVVGQLKKLLDKKGYSVFYVANIYRPFNSNEEEILQNMHEIESVLGMNITAIINNSHLLSETKPEDIMKSLQIIQNVAEKKDIPYILTVVEENLFEEELLEEIKKYSLVYAIKRYIIR</sequence>
<evidence type="ECO:0000313" key="2">
    <source>
        <dbReference type="Proteomes" id="UP000663623"/>
    </source>
</evidence>
<dbReference type="SUPFAM" id="SSF52540">
    <property type="entry name" value="P-loop containing nucleoside triphosphate hydrolases"/>
    <property type="match status" value="1"/>
</dbReference>
<organism evidence="1 2">
    <name type="scientific">Caldicellulosiruptor diazotrophicus</name>
    <dbReference type="NCBI Taxonomy" id="2806205"/>
    <lineage>
        <taxon>Bacteria</taxon>
        <taxon>Bacillati</taxon>
        <taxon>Bacillota</taxon>
        <taxon>Bacillota incertae sedis</taxon>
        <taxon>Caldicellulosiruptorales</taxon>
        <taxon>Caldicellulosiruptoraceae</taxon>
        <taxon>Caldicellulosiruptor</taxon>
    </lineage>
</organism>
<accession>A0ABM7NMU9</accession>
<dbReference type="InterPro" id="IPR027417">
    <property type="entry name" value="P-loop_NTPase"/>
</dbReference>
<name>A0ABM7NMU9_9FIRM</name>
<dbReference type="EMBL" id="AP024480">
    <property type="protein sequence ID" value="BCS81455.1"/>
    <property type="molecule type" value="Genomic_DNA"/>
</dbReference>
<reference evidence="1 2" key="1">
    <citation type="submission" date="2021-02" db="EMBL/GenBank/DDBJ databases">
        <title>Nitrogen-fixing ability and nitrogen fixation related genes of thermophilic fermentative bacteria in the genus Caldicellulosiruptor.</title>
        <authorList>
            <person name="Chen Y."/>
            <person name="Nishihara A."/>
            <person name="Haruta S."/>
        </authorList>
    </citation>
    <scope>NUCLEOTIDE SEQUENCE [LARGE SCALE GENOMIC DNA]</scope>
    <source>
        <strain evidence="1 2">YA01</strain>
    </source>
</reference>
<protein>
    <recommendedName>
        <fullName evidence="3">CobQ/CobB/MinD/ParA nucleotide binding domain-containing protein</fullName>
    </recommendedName>
</protein>
<gene>
    <name evidence="1" type="ORF">CaldiYA01_14150</name>
</gene>
<keyword evidence="2" id="KW-1185">Reference proteome</keyword>
<evidence type="ECO:0000313" key="1">
    <source>
        <dbReference type="EMBL" id="BCS81455.1"/>
    </source>
</evidence>
<dbReference type="Proteomes" id="UP000663623">
    <property type="component" value="Chromosome"/>
</dbReference>
<evidence type="ECO:0008006" key="3">
    <source>
        <dbReference type="Google" id="ProtNLM"/>
    </source>
</evidence>